<reference evidence="1 2" key="1">
    <citation type="journal article" date="2015" name="Genome Biol. Evol.">
        <title>Comparative Genomics of a Bacterivorous Green Alga Reveals Evolutionary Causalities and Consequences of Phago-Mixotrophic Mode of Nutrition.</title>
        <authorList>
            <person name="Burns J.A."/>
            <person name="Paasch A."/>
            <person name="Narechania A."/>
            <person name="Kim E."/>
        </authorList>
    </citation>
    <scope>NUCLEOTIDE SEQUENCE [LARGE SCALE GENOMIC DNA]</scope>
    <source>
        <strain evidence="1 2">PLY_AMNH</strain>
    </source>
</reference>
<dbReference type="EMBL" id="LGRX02000349">
    <property type="protein sequence ID" value="KAK3288811.1"/>
    <property type="molecule type" value="Genomic_DNA"/>
</dbReference>
<protein>
    <submittedName>
        <fullName evidence="1">Uncharacterized protein</fullName>
    </submittedName>
</protein>
<proteinExistence type="predicted"/>
<keyword evidence="2" id="KW-1185">Reference proteome</keyword>
<gene>
    <name evidence="1" type="ORF">CYMTET_3725</name>
</gene>
<sequence length="175" mass="19225">MLLHWSADCSHILEIKVSAKYQLLCSGWLPPLLEGLSLLCGWMEMYKLSARRKTTLKGAKERIPVEGVLDERPSLLDTPLVDPEECVSESSYESDSSMDSILSFTSCSSQLGATYASPPADTLSPLAPKSPYKGGGWLTPANNLSLRPSVARTYSVASTFKIFDIKVLMLLELCY</sequence>
<comment type="caution">
    <text evidence="1">The sequence shown here is derived from an EMBL/GenBank/DDBJ whole genome shotgun (WGS) entry which is preliminary data.</text>
</comment>
<dbReference type="Proteomes" id="UP001190700">
    <property type="component" value="Unassembled WGS sequence"/>
</dbReference>
<name>A0AAE0LKJ5_9CHLO</name>
<evidence type="ECO:0000313" key="2">
    <source>
        <dbReference type="Proteomes" id="UP001190700"/>
    </source>
</evidence>
<dbReference type="AlphaFoldDB" id="A0AAE0LKJ5"/>
<organism evidence="1 2">
    <name type="scientific">Cymbomonas tetramitiformis</name>
    <dbReference type="NCBI Taxonomy" id="36881"/>
    <lineage>
        <taxon>Eukaryota</taxon>
        <taxon>Viridiplantae</taxon>
        <taxon>Chlorophyta</taxon>
        <taxon>Pyramimonadophyceae</taxon>
        <taxon>Pyramimonadales</taxon>
        <taxon>Pyramimonadaceae</taxon>
        <taxon>Cymbomonas</taxon>
    </lineage>
</organism>
<accession>A0AAE0LKJ5</accession>
<evidence type="ECO:0000313" key="1">
    <source>
        <dbReference type="EMBL" id="KAK3288811.1"/>
    </source>
</evidence>